<keyword evidence="9" id="KW-1185">Reference proteome</keyword>
<gene>
    <name evidence="8" type="ORF">CEV32_1748</name>
</gene>
<feature type="transmembrane region" description="Helical" evidence="6">
    <location>
        <begin position="191"/>
        <end position="210"/>
    </location>
</feature>
<feature type="transmembrane region" description="Helical" evidence="6">
    <location>
        <begin position="69"/>
        <end position="87"/>
    </location>
</feature>
<dbReference type="PANTHER" id="PTHR32322:SF2">
    <property type="entry name" value="EAMA DOMAIN-CONTAINING PROTEIN"/>
    <property type="match status" value="1"/>
</dbReference>
<dbReference type="AlphaFoldDB" id="A0A256F373"/>
<evidence type="ECO:0000256" key="5">
    <source>
        <dbReference type="ARBA" id="ARBA00023136"/>
    </source>
</evidence>
<keyword evidence="4 6" id="KW-1133">Transmembrane helix</keyword>
<dbReference type="SUPFAM" id="SSF103481">
    <property type="entry name" value="Multidrug resistance efflux transporter EmrE"/>
    <property type="match status" value="2"/>
</dbReference>
<reference evidence="8 9" key="1">
    <citation type="submission" date="2017-07" db="EMBL/GenBank/DDBJ databases">
        <title>Phylogenetic study on the rhizospheric bacterium Ochrobactrum sp. A44.</title>
        <authorList>
            <person name="Krzyzanowska D.M."/>
            <person name="Ossowicki A."/>
            <person name="Rajewska M."/>
            <person name="Maciag T."/>
            <person name="Kaczynski Z."/>
            <person name="Czerwicka M."/>
            <person name="Jafra S."/>
        </authorList>
    </citation>
    <scope>NUCLEOTIDE SEQUENCE [LARGE SCALE GENOMIC DNA]</scope>
    <source>
        <strain evidence="8 9">PR17</strain>
    </source>
</reference>
<feature type="transmembrane region" description="Helical" evidence="6">
    <location>
        <begin position="38"/>
        <end position="57"/>
    </location>
</feature>
<feature type="transmembrane region" description="Helical" evidence="6">
    <location>
        <begin position="125"/>
        <end position="144"/>
    </location>
</feature>
<dbReference type="Pfam" id="PF00892">
    <property type="entry name" value="EamA"/>
    <property type="match status" value="2"/>
</dbReference>
<comment type="subcellular location">
    <subcellularLocation>
        <location evidence="1">Membrane</location>
        <topology evidence="1">Multi-pass membrane protein</topology>
    </subcellularLocation>
</comment>
<evidence type="ECO:0000256" key="4">
    <source>
        <dbReference type="ARBA" id="ARBA00022989"/>
    </source>
</evidence>
<organism evidence="8 9">
    <name type="scientific">Brucella rhizosphaerae</name>
    <dbReference type="NCBI Taxonomy" id="571254"/>
    <lineage>
        <taxon>Bacteria</taxon>
        <taxon>Pseudomonadati</taxon>
        <taxon>Pseudomonadota</taxon>
        <taxon>Alphaproteobacteria</taxon>
        <taxon>Hyphomicrobiales</taxon>
        <taxon>Brucellaceae</taxon>
        <taxon>Brucella/Ochrobactrum group</taxon>
        <taxon>Brucella</taxon>
    </lineage>
</organism>
<feature type="transmembrane region" description="Helical" evidence="6">
    <location>
        <begin position="216"/>
        <end position="239"/>
    </location>
</feature>
<proteinExistence type="inferred from homology"/>
<protein>
    <submittedName>
        <fullName evidence="8">EamA-like transporter family protein</fullName>
    </submittedName>
</protein>
<keyword evidence="5 6" id="KW-0472">Membrane</keyword>
<evidence type="ECO:0000256" key="6">
    <source>
        <dbReference type="SAM" id="Phobius"/>
    </source>
</evidence>
<dbReference type="InterPro" id="IPR050638">
    <property type="entry name" value="AA-Vitamin_Transporters"/>
</dbReference>
<feature type="domain" description="EamA" evidence="7">
    <location>
        <begin position="13"/>
        <end position="142"/>
    </location>
</feature>
<accession>A0A256F373</accession>
<evidence type="ECO:0000313" key="9">
    <source>
        <dbReference type="Proteomes" id="UP000216345"/>
    </source>
</evidence>
<evidence type="ECO:0000259" key="7">
    <source>
        <dbReference type="Pfam" id="PF00892"/>
    </source>
</evidence>
<feature type="transmembrane region" description="Helical" evidence="6">
    <location>
        <begin position="251"/>
        <end position="270"/>
    </location>
</feature>
<dbReference type="GO" id="GO:0016020">
    <property type="term" value="C:membrane"/>
    <property type="evidence" value="ECO:0007669"/>
    <property type="project" value="UniProtKB-SubCell"/>
</dbReference>
<keyword evidence="3 6" id="KW-0812">Transmembrane</keyword>
<dbReference type="OrthoDB" id="184388at2"/>
<comment type="similarity">
    <text evidence="2">Belongs to the EamA transporter family.</text>
</comment>
<dbReference type="eggNOG" id="COG0697">
    <property type="taxonomic scope" value="Bacteria"/>
</dbReference>
<name>A0A256F373_9HYPH</name>
<sequence length="308" mass="32884">MERKPVDTQAFGLMLLVCISLGLQQVLLKMTAADISPLFQIALRSGVGAALIAAVMIVRRETLTIANGIWKPGLLVGLLFALEYLFLGEGLRLTSAAHAVVLLYTAPLFAALGLHVLVPSERLTTIQWGGIGVAFAGIAIAFLVRGEAMHGDLHTMLVGDVLCLLAGAAWGATTVVVRGSRLAALPAKQTLLYQLLTAFVTLSVAAFLMGQAQINWNGMVVGSFAFQAVIVSFAVFLVWFQLLRIYRASQLGSLSFMTPIFGVILGAVILGEPIETSFVVGTVFVIAGIMIVNGKEALVGHFRRYRQS</sequence>
<dbReference type="InterPro" id="IPR000620">
    <property type="entry name" value="EamA_dom"/>
</dbReference>
<dbReference type="EMBL" id="NNRK01000034">
    <property type="protein sequence ID" value="OYR09319.1"/>
    <property type="molecule type" value="Genomic_DNA"/>
</dbReference>
<evidence type="ECO:0000256" key="3">
    <source>
        <dbReference type="ARBA" id="ARBA00022692"/>
    </source>
</evidence>
<evidence type="ECO:0000313" key="8">
    <source>
        <dbReference type="EMBL" id="OYR09319.1"/>
    </source>
</evidence>
<feature type="transmembrane region" description="Helical" evidence="6">
    <location>
        <begin position="276"/>
        <end position="294"/>
    </location>
</feature>
<comment type="caution">
    <text evidence="8">The sequence shown here is derived from an EMBL/GenBank/DDBJ whole genome shotgun (WGS) entry which is preliminary data.</text>
</comment>
<dbReference type="Proteomes" id="UP000216345">
    <property type="component" value="Unassembled WGS sequence"/>
</dbReference>
<evidence type="ECO:0000256" key="1">
    <source>
        <dbReference type="ARBA" id="ARBA00004141"/>
    </source>
</evidence>
<evidence type="ECO:0000256" key="2">
    <source>
        <dbReference type="ARBA" id="ARBA00007362"/>
    </source>
</evidence>
<dbReference type="PANTHER" id="PTHR32322">
    <property type="entry name" value="INNER MEMBRANE TRANSPORTER"/>
    <property type="match status" value="1"/>
</dbReference>
<dbReference type="InterPro" id="IPR037185">
    <property type="entry name" value="EmrE-like"/>
</dbReference>
<feature type="domain" description="EamA" evidence="7">
    <location>
        <begin position="158"/>
        <end position="293"/>
    </location>
</feature>
<dbReference type="RefSeq" id="WP_094578379.1">
    <property type="nucleotide sequence ID" value="NZ_JBHEEL010000003.1"/>
</dbReference>
<feature type="transmembrane region" description="Helical" evidence="6">
    <location>
        <begin position="156"/>
        <end position="179"/>
    </location>
</feature>
<feature type="transmembrane region" description="Helical" evidence="6">
    <location>
        <begin position="99"/>
        <end position="118"/>
    </location>
</feature>